<keyword evidence="3" id="KW-0239">DNA-directed DNA polymerase</keyword>
<evidence type="ECO:0000313" key="3">
    <source>
        <dbReference type="EMBL" id="KMZ75187.1"/>
    </source>
</evidence>
<evidence type="ECO:0000256" key="1">
    <source>
        <dbReference type="ARBA" id="ARBA00022634"/>
    </source>
</evidence>
<dbReference type="InterPro" id="IPR001126">
    <property type="entry name" value="UmuC"/>
</dbReference>
<dbReference type="Proteomes" id="UP000036987">
    <property type="component" value="Unassembled WGS sequence"/>
</dbReference>
<dbReference type="InterPro" id="IPR053848">
    <property type="entry name" value="IMS_HHH_1"/>
</dbReference>
<dbReference type="InterPro" id="IPR043502">
    <property type="entry name" value="DNA/RNA_pol_sf"/>
</dbReference>
<keyword evidence="4" id="KW-1185">Reference proteome</keyword>
<evidence type="ECO:0000313" key="4">
    <source>
        <dbReference type="Proteomes" id="UP000036987"/>
    </source>
</evidence>
<keyword evidence="3" id="KW-0548">Nucleotidyltransferase</keyword>
<evidence type="ECO:0000259" key="2">
    <source>
        <dbReference type="PROSITE" id="PS50173"/>
    </source>
</evidence>
<dbReference type="PANTHER" id="PTHR45990:SF1">
    <property type="entry name" value="DNA REPAIR PROTEIN REV1"/>
    <property type="match status" value="1"/>
</dbReference>
<dbReference type="Gene3D" id="1.10.150.20">
    <property type="entry name" value="5' to 3' exonuclease, C-terminal subdomain"/>
    <property type="match status" value="1"/>
</dbReference>
<organism evidence="3 4">
    <name type="scientific">Zostera marina</name>
    <name type="common">Eelgrass</name>
    <dbReference type="NCBI Taxonomy" id="29655"/>
    <lineage>
        <taxon>Eukaryota</taxon>
        <taxon>Viridiplantae</taxon>
        <taxon>Streptophyta</taxon>
        <taxon>Embryophyta</taxon>
        <taxon>Tracheophyta</taxon>
        <taxon>Spermatophyta</taxon>
        <taxon>Magnoliopsida</taxon>
        <taxon>Liliopsida</taxon>
        <taxon>Zosteraceae</taxon>
        <taxon>Zostera</taxon>
    </lineage>
</organism>
<sequence>MFSGLEVADQFYDILHKHCGRVQAVSCDEAFLDVTDIDPDPEMIASIIRQEIMQMTRCTSSAGIAENLLLARIATRSAKPNGQVSIASQKVDDYMKNLSICALPGIGRTLQHKLKAQNISTCSQLQLFSKEKLHKDFGIQTGDKLWNYCRGIDNRMVEDVQVEKICIYIYTQDTSKDVEYFYPR</sequence>
<feature type="domain" description="UmuC" evidence="2">
    <location>
        <begin position="6"/>
        <end position="107"/>
    </location>
</feature>
<name>A0A0K9Q3V9_ZOSMR</name>
<dbReference type="Pfam" id="PF00817">
    <property type="entry name" value="IMS"/>
    <property type="match status" value="1"/>
</dbReference>
<keyword evidence="3" id="KW-0808">Transferase</keyword>
<keyword evidence="1" id="KW-0237">DNA synthesis</keyword>
<proteinExistence type="predicted"/>
<dbReference type="Gene3D" id="3.30.70.270">
    <property type="match status" value="1"/>
</dbReference>
<dbReference type="GO" id="GO:0006281">
    <property type="term" value="P:DNA repair"/>
    <property type="evidence" value="ECO:0007669"/>
    <property type="project" value="InterPro"/>
</dbReference>
<dbReference type="EMBL" id="LFYR01000192">
    <property type="protein sequence ID" value="KMZ75187.1"/>
    <property type="molecule type" value="Genomic_DNA"/>
</dbReference>
<dbReference type="PROSITE" id="PS50173">
    <property type="entry name" value="UMUC"/>
    <property type="match status" value="1"/>
</dbReference>
<dbReference type="PANTHER" id="PTHR45990">
    <property type="entry name" value="DNA REPAIR PROTEIN REV1"/>
    <property type="match status" value="1"/>
</dbReference>
<dbReference type="STRING" id="29655.A0A0K9Q3V9"/>
<dbReference type="OrthoDB" id="427711at2759"/>
<comment type="caution">
    <text evidence="3">The sequence shown here is derived from an EMBL/GenBank/DDBJ whole genome shotgun (WGS) entry which is preliminary data.</text>
</comment>
<protein>
    <submittedName>
        <fullName evidence="3">DNA-directed DNA polymerase</fullName>
    </submittedName>
</protein>
<dbReference type="InterPro" id="IPR043128">
    <property type="entry name" value="Rev_trsase/Diguanyl_cyclase"/>
</dbReference>
<reference evidence="4" key="1">
    <citation type="journal article" date="2016" name="Nature">
        <title>The genome of the seagrass Zostera marina reveals angiosperm adaptation to the sea.</title>
        <authorList>
            <person name="Olsen J.L."/>
            <person name="Rouze P."/>
            <person name="Verhelst B."/>
            <person name="Lin Y.-C."/>
            <person name="Bayer T."/>
            <person name="Collen J."/>
            <person name="Dattolo E."/>
            <person name="De Paoli E."/>
            <person name="Dittami S."/>
            <person name="Maumus F."/>
            <person name="Michel G."/>
            <person name="Kersting A."/>
            <person name="Lauritano C."/>
            <person name="Lohaus R."/>
            <person name="Toepel M."/>
            <person name="Tonon T."/>
            <person name="Vanneste K."/>
            <person name="Amirebrahimi M."/>
            <person name="Brakel J."/>
            <person name="Bostroem C."/>
            <person name="Chovatia M."/>
            <person name="Grimwood J."/>
            <person name="Jenkins J.W."/>
            <person name="Jueterbock A."/>
            <person name="Mraz A."/>
            <person name="Stam W.T."/>
            <person name="Tice H."/>
            <person name="Bornberg-Bauer E."/>
            <person name="Green P.J."/>
            <person name="Pearson G.A."/>
            <person name="Procaccini G."/>
            <person name="Duarte C.M."/>
            <person name="Schmutz J."/>
            <person name="Reusch T.B.H."/>
            <person name="Van de Peer Y."/>
        </authorList>
    </citation>
    <scope>NUCLEOTIDE SEQUENCE [LARGE SCALE GENOMIC DNA]</scope>
    <source>
        <strain evidence="4">cv. Finnish</strain>
    </source>
</reference>
<dbReference type="SUPFAM" id="SSF56672">
    <property type="entry name" value="DNA/RNA polymerases"/>
    <property type="match status" value="1"/>
</dbReference>
<accession>A0A0K9Q3V9</accession>
<dbReference type="AlphaFoldDB" id="A0A0K9Q3V9"/>
<dbReference type="Pfam" id="PF21999">
    <property type="entry name" value="IMS_HHH_1"/>
    <property type="match status" value="1"/>
</dbReference>
<dbReference type="GO" id="GO:0003887">
    <property type="term" value="F:DNA-directed DNA polymerase activity"/>
    <property type="evidence" value="ECO:0007669"/>
    <property type="project" value="UniProtKB-KW"/>
</dbReference>
<gene>
    <name evidence="3" type="ORF">ZOSMA_117G00050</name>
</gene>